<dbReference type="NCBIfam" id="TIGR00154">
    <property type="entry name" value="ispE"/>
    <property type="match status" value="1"/>
</dbReference>
<dbReference type="Gene3D" id="3.30.230.10">
    <property type="match status" value="1"/>
</dbReference>
<dbReference type="HAMAP" id="MF_00061">
    <property type="entry name" value="IspE"/>
    <property type="match status" value="1"/>
</dbReference>
<reference evidence="8 9" key="1">
    <citation type="submission" date="2018-06" db="EMBL/GenBank/DDBJ databases">
        <authorList>
            <consortium name="Pathogen Informatics"/>
            <person name="Doyle S."/>
        </authorList>
    </citation>
    <scope>NUCLEOTIDE SEQUENCE [LARGE SCALE GENOMIC DNA]</scope>
    <source>
        <strain evidence="8 9">NCTC12264</strain>
    </source>
</reference>
<evidence type="ECO:0000256" key="1">
    <source>
        <dbReference type="ARBA" id="ARBA00017473"/>
    </source>
</evidence>
<dbReference type="InterPro" id="IPR014721">
    <property type="entry name" value="Ribsml_uS5_D2-typ_fold_subgr"/>
</dbReference>
<dbReference type="PIRSF" id="PIRSF010376">
    <property type="entry name" value="IspE"/>
    <property type="match status" value="1"/>
</dbReference>
<dbReference type="PANTHER" id="PTHR43527:SF2">
    <property type="entry name" value="4-DIPHOSPHOCYTIDYL-2-C-METHYL-D-ERYTHRITOL KINASE, CHLOROPLASTIC"/>
    <property type="match status" value="1"/>
</dbReference>
<keyword evidence="5 6" id="KW-0067">ATP-binding</keyword>
<dbReference type="RefSeq" id="WP_115629611.1">
    <property type="nucleotide sequence ID" value="NZ_UFUZ01000001.1"/>
</dbReference>
<gene>
    <name evidence="6 8" type="primary">ispE</name>
    <name evidence="8" type="ORF">NCTC12264_00691</name>
</gene>
<dbReference type="UniPathway" id="UPA00056">
    <property type="reaction ID" value="UER00094"/>
</dbReference>
<comment type="pathway">
    <text evidence="6">Isoprenoid biosynthesis; isopentenyl diphosphate biosynthesis via DXP pathway; isopentenyl diphosphate from 1-deoxy-D-xylulose 5-phosphate: step 3/6.</text>
</comment>
<sequence>MKAKAKVNIFLKIIGFDNRGYHLLNSRFVLLDTLYDELILVDEKQKEGFELISDFKCEDNIINKAYCLLCREGFENELKEFFSKKSLKLIKNIPTCAGLGGGSSDAVAFLIMMNEELNLKISKEKMLRLSVKLGSDLAFFLSGAKSANIKGCGEVIEEFEDELAPFELHFPNIACETAKVYKEFDKQKSDFNQALKEAKIYEKLSTKELLKCENLALNDLFAPCVRFYPKMSEFLEKGYFLSGSGSSVFKAKV</sequence>
<dbReference type="AlphaFoldDB" id="A0A381EHF8"/>
<dbReference type="GO" id="GO:0019288">
    <property type="term" value="P:isopentenyl diphosphate biosynthetic process, methylerythritol 4-phosphate pathway"/>
    <property type="evidence" value="ECO:0007669"/>
    <property type="project" value="UniProtKB-UniRule"/>
</dbReference>
<evidence type="ECO:0000256" key="2">
    <source>
        <dbReference type="ARBA" id="ARBA00022679"/>
    </source>
</evidence>
<protein>
    <recommendedName>
        <fullName evidence="1 6">4-diphosphocytidyl-2-C-methyl-D-erythritol kinase</fullName>
        <shortName evidence="6">CMK</shortName>
        <ecNumber evidence="6">2.7.1.148</ecNumber>
    </recommendedName>
    <alternativeName>
        <fullName evidence="6">4-(cytidine-5'-diphospho)-2-C-methyl-D-erythritol kinase</fullName>
    </alternativeName>
</protein>
<dbReference type="InterPro" id="IPR036554">
    <property type="entry name" value="GHMP_kinase_C_sf"/>
</dbReference>
<feature type="binding site" evidence="6">
    <location>
        <begin position="94"/>
        <end position="104"/>
    </location>
    <ligand>
        <name>ATP</name>
        <dbReference type="ChEBI" id="CHEBI:30616"/>
    </ligand>
</feature>
<dbReference type="InterPro" id="IPR004424">
    <property type="entry name" value="IspE"/>
</dbReference>
<keyword evidence="2 6" id="KW-0808">Transferase</keyword>
<evidence type="ECO:0000259" key="7">
    <source>
        <dbReference type="Pfam" id="PF00288"/>
    </source>
</evidence>
<dbReference type="SUPFAM" id="SSF55060">
    <property type="entry name" value="GHMP Kinase, C-terminal domain"/>
    <property type="match status" value="1"/>
</dbReference>
<keyword evidence="6" id="KW-0414">Isoprene biosynthesis</keyword>
<evidence type="ECO:0000256" key="5">
    <source>
        <dbReference type="ARBA" id="ARBA00022840"/>
    </source>
</evidence>
<evidence type="ECO:0000256" key="3">
    <source>
        <dbReference type="ARBA" id="ARBA00022741"/>
    </source>
</evidence>
<dbReference type="PANTHER" id="PTHR43527">
    <property type="entry name" value="4-DIPHOSPHOCYTIDYL-2-C-METHYL-D-ERYTHRITOL KINASE, CHLOROPLASTIC"/>
    <property type="match status" value="1"/>
</dbReference>
<feature type="active site" evidence="6">
    <location>
        <position position="6"/>
    </location>
</feature>
<dbReference type="GO" id="GO:0050515">
    <property type="term" value="F:4-(cytidine 5'-diphospho)-2-C-methyl-D-erythritol kinase activity"/>
    <property type="evidence" value="ECO:0007669"/>
    <property type="project" value="UniProtKB-UniRule"/>
</dbReference>
<name>A0A381EHF8_CAMUP</name>
<dbReference type="NCBIfam" id="NF003216">
    <property type="entry name" value="PRK04181.1"/>
    <property type="match status" value="1"/>
</dbReference>
<dbReference type="InterPro" id="IPR006204">
    <property type="entry name" value="GHMP_kinase_N_dom"/>
</dbReference>
<comment type="function">
    <text evidence="6">Catalyzes the phosphorylation of the position 2 hydroxy group of 4-diphosphocytidyl-2C-methyl-D-erythritol.</text>
</comment>
<evidence type="ECO:0000256" key="4">
    <source>
        <dbReference type="ARBA" id="ARBA00022777"/>
    </source>
</evidence>
<dbReference type="Proteomes" id="UP000254161">
    <property type="component" value="Unassembled WGS sequence"/>
</dbReference>
<evidence type="ECO:0000256" key="6">
    <source>
        <dbReference type="HAMAP-Rule" id="MF_00061"/>
    </source>
</evidence>
<keyword evidence="4 6" id="KW-0418">Kinase</keyword>
<dbReference type="GO" id="GO:0016114">
    <property type="term" value="P:terpenoid biosynthetic process"/>
    <property type="evidence" value="ECO:0007669"/>
    <property type="project" value="UniProtKB-UniRule"/>
</dbReference>
<evidence type="ECO:0000313" key="9">
    <source>
        <dbReference type="Proteomes" id="UP000254161"/>
    </source>
</evidence>
<organism evidence="8 9">
    <name type="scientific">Campylobacter upsaliensis</name>
    <dbReference type="NCBI Taxonomy" id="28080"/>
    <lineage>
        <taxon>Bacteria</taxon>
        <taxon>Pseudomonadati</taxon>
        <taxon>Campylobacterota</taxon>
        <taxon>Epsilonproteobacteria</taxon>
        <taxon>Campylobacterales</taxon>
        <taxon>Campylobacteraceae</taxon>
        <taxon>Campylobacter</taxon>
    </lineage>
</organism>
<accession>A0A381EHF8</accession>
<dbReference type="InterPro" id="IPR020568">
    <property type="entry name" value="Ribosomal_Su5_D2-typ_SF"/>
</dbReference>
<feature type="active site" evidence="6">
    <location>
        <position position="136"/>
    </location>
</feature>
<dbReference type="EC" id="2.7.1.148" evidence="6"/>
<keyword evidence="3 6" id="KW-0547">Nucleotide-binding</keyword>
<dbReference type="GO" id="GO:0005524">
    <property type="term" value="F:ATP binding"/>
    <property type="evidence" value="ECO:0007669"/>
    <property type="project" value="UniProtKB-UniRule"/>
</dbReference>
<feature type="domain" description="GHMP kinase N-terminal" evidence="7">
    <location>
        <begin position="61"/>
        <end position="143"/>
    </location>
</feature>
<dbReference type="Pfam" id="PF00288">
    <property type="entry name" value="GHMP_kinases_N"/>
    <property type="match status" value="1"/>
</dbReference>
<dbReference type="SUPFAM" id="SSF54211">
    <property type="entry name" value="Ribosomal protein S5 domain 2-like"/>
    <property type="match status" value="1"/>
</dbReference>
<dbReference type="Gene3D" id="3.30.70.890">
    <property type="entry name" value="GHMP kinase, C-terminal domain"/>
    <property type="match status" value="1"/>
</dbReference>
<dbReference type="EMBL" id="UFUZ01000001">
    <property type="protein sequence ID" value="SUX26465.1"/>
    <property type="molecule type" value="Genomic_DNA"/>
</dbReference>
<evidence type="ECO:0000313" key="8">
    <source>
        <dbReference type="EMBL" id="SUX26465.1"/>
    </source>
</evidence>
<comment type="catalytic activity">
    <reaction evidence="6">
        <text>4-CDP-2-C-methyl-D-erythritol + ATP = 4-CDP-2-C-methyl-D-erythritol 2-phosphate + ADP + H(+)</text>
        <dbReference type="Rhea" id="RHEA:18437"/>
        <dbReference type="ChEBI" id="CHEBI:15378"/>
        <dbReference type="ChEBI" id="CHEBI:30616"/>
        <dbReference type="ChEBI" id="CHEBI:57823"/>
        <dbReference type="ChEBI" id="CHEBI:57919"/>
        <dbReference type="ChEBI" id="CHEBI:456216"/>
        <dbReference type="EC" id="2.7.1.148"/>
    </reaction>
</comment>
<proteinExistence type="inferred from homology"/>
<comment type="similarity">
    <text evidence="6">Belongs to the GHMP kinase family. IspE subfamily.</text>
</comment>